<sequence>MTNPTRQFLNPALLARLRALPLHARTAMIGSVSGKHRSPVKGSSLEFAQYRKYVPGDDTRRLDWRTWGRTDRFYIKEFEADTNLRLNLILDASGSMNFGPPGHTRLDYARQLAGSLAWLAARQGDAVGLWTVHPDTTHEIPCKRGPTHLGLVLDRIGETQASGETRLIPALHEAAEKVRQRSLTVILSDLFIPPAELKPALQHLRFRNHDTVILHLLDQAELDFNIDRPARFVDMEGTEHVLADPSLVTRQYREAIAQYLSELDTIVRDTGIDYHRIKLHENPEEVLARFLLNRTPKRGARS</sequence>
<reference evidence="2 3" key="1">
    <citation type="submission" date="2019-05" db="EMBL/GenBank/DDBJ databases">
        <title>Verrucobacter flavum gen. nov., sp. nov. a new member of the family Verrucomicrobiaceae.</title>
        <authorList>
            <person name="Szuroczki S."/>
            <person name="Abbaszade G."/>
            <person name="Szabo A."/>
            <person name="Felfoldi T."/>
            <person name="Schumann P."/>
            <person name="Boka K."/>
            <person name="Keki Z."/>
            <person name="Toumi M."/>
            <person name="Toth E."/>
        </authorList>
    </citation>
    <scope>NUCLEOTIDE SEQUENCE [LARGE SCALE GENOMIC DNA]</scope>
    <source>
        <strain evidence="2 3">MG-N-17</strain>
    </source>
</reference>
<proteinExistence type="predicted"/>
<dbReference type="InterPro" id="IPR036465">
    <property type="entry name" value="vWFA_dom_sf"/>
</dbReference>
<dbReference type="SUPFAM" id="SSF53300">
    <property type="entry name" value="vWA-like"/>
    <property type="match status" value="1"/>
</dbReference>
<accession>A0A5R8KFR4</accession>
<keyword evidence="3" id="KW-1185">Reference proteome</keyword>
<dbReference type="RefSeq" id="WP_138085998.1">
    <property type="nucleotide sequence ID" value="NZ_VAUV01000006.1"/>
</dbReference>
<dbReference type="Proteomes" id="UP000306196">
    <property type="component" value="Unassembled WGS sequence"/>
</dbReference>
<dbReference type="Pfam" id="PF01882">
    <property type="entry name" value="DUF58"/>
    <property type="match status" value="1"/>
</dbReference>
<dbReference type="OrthoDB" id="9776116at2"/>
<dbReference type="EMBL" id="VAUV01000006">
    <property type="protein sequence ID" value="TLD71164.1"/>
    <property type="molecule type" value="Genomic_DNA"/>
</dbReference>
<evidence type="ECO:0000313" key="2">
    <source>
        <dbReference type="EMBL" id="TLD71164.1"/>
    </source>
</evidence>
<protein>
    <submittedName>
        <fullName evidence="2">DUF58 domain-containing protein</fullName>
    </submittedName>
</protein>
<dbReference type="PANTHER" id="PTHR33608:SF7">
    <property type="entry name" value="DUF58 DOMAIN-CONTAINING PROTEIN"/>
    <property type="match status" value="1"/>
</dbReference>
<evidence type="ECO:0000313" key="3">
    <source>
        <dbReference type="Proteomes" id="UP000306196"/>
    </source>
</evidence>
<dbReference type="AlphaFoldDB" id="A0A5R8KFR4"/>
<comment type="caution">
    <text evidence="2">The sequence shown here is derived from an EMBL/GenBank/DDBJ whole genome shotgun (WGS) entry which is preliminary data.</text>
</comment>
<organism evidence="2 3">
    <name type="scientific">Phragmitibacter flavus</name>
    <dbReference type="NCBI Taxonomy" id="2576071"/>
    <lineage>
        <taxon>Bacteria</taxon>
        <taxon>Pseudomonadati</taxon>
        <taxon>Verrucomicrobiota</taxon>
        <taxon>Verrucomicrobiia</taxon>
        <taxon>Verrucomicrobiales</taxon>
        <taxon>Verrucomicrobiaceae</taxon>
        <taxon>Phragmitibacter</taxon>
    </lineage>
</organism>
<dbReference type="Gene3D" id="3.40.50.410">
    <property type="entry name" value="von Willebrand factor, type A domain"/>
    <property type="match status" value="1"/>
</dbReference>
<feature type="domain" description="DUF58" evidence="1">
    <location>
        <begin position="49"/>
        <end position="256"/>
    </location>
</feature>
<dbReference type="InterPro" id="IPR002881">
    <property type="entry name" value="DUF58"/>
</dbReference>
<dbReference type="PANTHER" id="PTHR33608">
    <property type="entry name" value="BLL2464 PROTEIN"/>
    <property type="match status" value="1"/>
</dbReference>
<name>A0A5R8KFR4_9BACT</name>
<gene>
    <name evidence="2" type="ORF">FEM03_09665</name>
</gene>
<evidence type="ECO:0000259" key="1">
    <source>
        <dbReference type="Pfam" id="PF01882"/>
    </source>
</evidence>